<evidence type="ECO:0000256" key="4">
    <source>
        <dbReference type="ARBA" id="ARBA00022825"/>
    </source>
</evidence>
<keyword evidence="9" id="KW-1185">Reference proteome</keyword>
<keyword evidence="6" id="KW-0732">Signal</keyword>
<feature type="chain" id="PRO_5007905841" evidence="6">
    <location>
        <begin position="26"/>
        <end position="389"/>
    </location>
</feature>
<feature type="active site" description="Charge relay system" evidence="5">
    <location>
        <position position="65"/>
    </location>
</feature>
<keyword evidence="3 5" id="KW-0378">Hydrolase</keyword>
<dbReference type="InterPro" id="IPR015500">
    <property type="entry name" value="Peptidase_S8_subtilisin-rel"/>
</dbReference>
<dbReference type="SUPFAM" id="SSF52743">
    <property type="entry name" value="Subtilisin-like"/>
    <property type="match status" value="1"/>
</dbReference>
<feature type="active site" description="Charge relay system" evidence="5">
    <location>
        <position position="269"/>
    </location>
</feature>
<dbReference type="PANTHER" id="PTHR43806">
    <property type="entry name" value="PEPTIDASE S8"/>
    <property type="match status" value="1"/>
</dbReference>
<dbReference type="Pfam" id="PF00082">
    <property type="entry name" value="Peptidase_S8"/>
    <property type="match status" value="1"/>
</dbReference>
<keyword evidence="2 5" id="KW-0645">Protease</keyword>
<feature type="active site" description="Charge relay system" evidence="5">
    <location>
        <position position="98"/>
    </location>
</feature>
<dbReference type="GO" id="GO:0006508">
    <property type="term" value="P:proteolysis"/>
    <property type="evidence" value="ECO:0007669"/>
    <property type="project" value="UniProtKB-KW"/>
</dbReference>
<feature type="signal peptide" evidence="6">
    <location>
        <begin position="1"/>
        <end position="25"/>
    </location>
</feature>
<dbReference type="RefSeq" id="WP_068902024.1">
    <property type="nucleotide sequence ID" value="NZ_BDCX01000016.1"/>
</dbReference>
<feature type="domain" description="Peptidase S8/S53" evidence="7">
    <location>
        <begin position="56"/>
        <end position="317"/>
    </location>
</feature>
<dbReference type="EMBL" id="BDCX01000016">
    <property type="protein sequence ID" value="GAT70071.1"/>
    <property type="molecule type" value="Genomic_DNA"/>
</dbReference>
<evidence type="ECO:0000313" key="9">
    <source>
        <dbReference type="Proteomes" id="UP000077701"/>
    </source>
</evidence>
<dbReference type="PROSITE" id="PS51892">
    <property type="entry name" value="SUBTILASE"/>
    <property type="match status" value="1"/>
</dbReference>
<dbReference type="STRING" id="161355.PS9374_05751"/>
<comment type="similarity">
    <text evidence="1 5">Belongs to the peptidase S8 family.</text>
</comment>
<evidence type="ECO:0000256" key="5">
    <source>
        <dbReference type="PROSITE-ProRule" id="PRU01240"/>
    </source>
</evidence>
<evidence type="ECO:0000256" key="1">
    <source>
        <dbReference type="ARBA" id="ARBA00011073"/>
    </source>
</evidence>
<reference evidence="9" key="2">
    <citation type="submission" date="2016-04" db="EMBL/GenBank/DDBJ databases">
        <title>Planomonospora sphaerica JCM9374 whole genome shotgun sequence.</title>
        <authorList>
            <person name="Suzuki T."/>
            <person name="Dohra H."/>
            <person name="Kodani S."/>
        </authorList>
    </citation>
    <scope>NUCLEOTIDE SEQUENCE [LARGE SCALE GENOMIC DNA]</scope>
    <source>
        <strain evidence="9">JCM 9374</strain>
    </source>
</reference>
<dbReference type="AlphaFoldDB" id="A0A171DMA1"/>
<evidence type="ECO:0000256" key="3">
    <source>
        <dbReference type="ARBA" id="ARBA00022801"/>
    </source>
</evidence>
<dbReference type="PRINTS" id="PR00723">
    <property type="entry name" value="SUBTILISIN"/>
</dbReference>
<dbReference type="InterPro" id="IPR036852">
    <property type="entry name" value="Peptidase_S8/S53_dom_sf"/>
</dbReference>
<evidence type="ECO:0000256" key="2">
    <source>
        <dbReference type="ARBA" id="ARBA00022670"/>
    </source>
</evidence>
<dbReference type="InterPro" id="IPR050131">
    <property type="entry name" value="Peptidase_S8_subtilisin-like"/>
</dbReference>
<proteinExistence type="inferred from homology"/>
<reference evidence="8 9" key="1">
    <citation type="journal article" date="2016" name="Genome Announc.">
        <title>Draft Genome Sequence of Planomonospora sphaerica JCM9374, a Rare Actinomycete.</title>
        <authorList>
            <person name="Dohra H."/>
            <person name="Suzuki T."/>
            <person name="Inoue Y."/>
            <person name="Kodani S."/>
        </authorList>
    </citation>
    <scope>NUCLEOTIDE SEQUENCE [LARGE SCALE GENOMIC DNA]</scope>
    <source>
        <strain evidence="8 9">JCM 9374</strain>
    </source>
</reference>
<evidence type="ECO:0000256" key="6">
    <source>
        <dbReference type="SAM" id="SignalP"/>
    </source>
</evidence>
<dbReference type="GO" id="GO:0004252">
    <property type="term" value="F:serine-type endopeptidase activity"/>
    <property type="evidence" value="ECO:0007669"/>
    <property type="project" value="UniProtKB-UniRule"/>
</dbReference>
<dbReference type="PANTHER" id="PTHR43806:SF11">
    <property type="entry name" value="CEREVISIN-RELATED"/>
    <property type="match status" value="1"/>
</dbReference>
<accession>A0A171DMA1</accession>
<evidence type="ECO:0000313" key="8">
    <source>
        <dbReference type="EMBL" id="GAT70071.1"/>
    </source>
</evidence>
<dbReference type="Proteomes" id="UP000077701">
    <property type="component" value="Unassembled WGS sequence"/>
</dbReference>
<evidence type="ECO:0000259" key="7">
    <source>
        <dbReference type="Pfam" id="PF00082"/>
    </source>
</evidence>
<dbReference type="Gene3D" id="3.40.50.200">
    <property type="entry name" value="Peptidase S8/S53 domain"/>
    <property type="match status" value="1"/>
</dbReference>
<keyword evidence="4 5" id="KW-0720">Serine protease</keyword>
<sequence length="389" mass="39884">MSSARALSAALAVTVLTAFTWPADSADGAPGHPGRQEPQWALTALDAREAWRTTRGAGVTVAVLDTGVDASHPDLAGAVVEGPDLTGTARRRSLWGRHGTAMASVIAGRGHGGGRSPGVTGIAPAATVLSVRVALENDDPRRGRGRERGRDALARGIRYAADHGARVISMSLGGGGGSWKGSAAEERAVRYALGRGAVLVASSGNDGAGPNRRNFPAAYPGVIAVGAVDERMRVTSFSNRQDYLSVVAPGSGILTADGPDSYVVGDGTSSAAALVAGVAALVRAAFPELGPAEVRRAVERGTVHAPADGHDPAYGHGVVNAARALEEAAGIRRRPLRASAPRWTPPGPLVDAVLSRRAVCVLLVLLVLALTVHRLTRRRSGASGFPGPW</sequence>
<name>A0A171DMA1_9ACTN</name>
<organism evidence="8 9">
    <name type="scientific">Planomonospora sphaerica</name>
    <dbReference type="NCBI Taxonomy" id="161355"/>
    <lineage>
        <taxon>Bacteria</taxon>
        <taxon>Bacillati</taxon>
        <taxon>Actinomycetota</taxon>
        <taxon>Actinomycetes</taxon>
        <taxon>Streptosporangiales</taxon>
        <taxon>Streptosporangiaceae</taxon>
        <taxon>Planomonospora</taxon>
    </lineage>
</organism>
<comment type="caution">
    <text evidence="8">The sequence shown here is derived from an EMBL/GenBank/DDBJ whole genome shotgun (WGS) entry which is preliminary data.</text>
</comment>
<protein>
    <submittedName>
        <fullName evidence="8">Type VII secretion-associated serine protease</fullName>
    </submittedName>
</protein>
<dbReference type="InterPro" id="IPR000209">
    <property type="entry name" value="Peptidase_S8/S53_dom"/>
</dbReference>
<dbReference type="PROSITE" id="PS00136">
    <property type="entry name" value="SUBTILASE_ASP"/>
    <property type="match status" value="1"/>
</dbReference>
<gene>
    <name evidence="8" type="ORF">PS9374_05751</name>
</gene>
<dbReference type="InterPro" id="IPR023827">
    <property type="entry name" value="Peptidase_S8_Asp-AS"/>
</dbReference>